<dbReference type="EMBL" id="OBML01000008">
    <property type="protein sequence ID" value="SOC15949.1"/>
    <property type="molecule type" value="Genomic_DNA"/>
</dbReference>
<dbReference type="NCBIfam" id="TIGR00738">
    <property type="entry name" value="rrf2_super"/>
    <property type="match status" value="1"/>
</dbReference>
<dbReference type="Gene3D" id="1.10.10.10">
    <property type="entry name" value="Winged helix-like DNA-binding domain superfamily/Winged helix DNA-binding domain"/>
    <property type="match status" value="1"/>
</dbReference>
<dbReference type="PROSITE" id="PS51197">
    <property type="entry name" value="HTH_RRF2_2"/>
    <property type="match status" value="1"/>
</dbReference>
<dbReference type="OrthoDB" id="9795923at2"/>
<dbReference type="PANTHER" id="PTHR33221:SF4">
    <property type="entry name" value="HTH-TYPE TRANSCRIPTIONAL REPRESSOR NSRR"/>
    <property type="match status" value="1"/>
</dbReference>
<dbReference type="Pfam" id="PF02082">
    <property type="entry name" value="Rrf2"/>
    <property type="match status" value="1"/>
</dbReference>
<reference evidence="2 3" key="1">
    <citation type="submission" date="2017-08" db="EMBL/GenBank/DDBJ databases">
        <authorList>
            <person name="de Groot N.N."/>
        </authorList>
    </citation>
    <scope>NUCLEOTIDE SEQUENCE [LARGE SCALE GENOMIC DNA]</scope>
    <source>
        <strain evidence="2 3">USBA 352</strain>
    </source>
</reference>
<protein>
    <submittedName>
        <fullName evidence="2">Transcriptional regulator, BadM/Rrf2 family</fullName>
    </submittedName>
</protein>
<evidence type="ECO:0000256" key="1">
    <source>
        <dbReference type="ARBA" id="ARBA00023125"/>
    </source>
</evidence>
<accession>A0A285T4C4</accession>
<evidence type="ECO:0000313" key="3">
    <source>
        <dbReference type="Proteomes" id="UP000219331"/>
    </source>
</evidence>
<gene>
    <name evidence="2" type="ORF">SAMN05421512_108198</name>
</gene>
<dbReference type="InterPro" id="IPR036388">
    <property type="entry name" value="WH-like_DNA-bd_sf"/>
</dbReference>
<dbReference type="InterPro" id="IPR036390">
    <property type="entry name" value="WH_DNA-bd_sf"/>
</dbReference>
<name>A0A285T4C4_9HYPH</name>
<evidence type="ECO:0000313" key="2">
    <source>
        <dbReference type="EMBL" id="SOC15949.1"/>
    </source>
</evidence>
<dbReference type="Proteomes" id="UP000219331">
    <property type="component" value="Unassembled WGS sequence"/>
</dbReference>
<dbReference type="InterPro" id="IPR000944">
    <property type="entry name" value="Tscrpt_reg_Rrf2"/>
</dbReference>
<organism evidence="2 3">
    <name type="scientific">Stappia indica</name>
    <dbReference type="NCBI Taxonomy" id="538381"/>
    <lineage>
        <taxon>Bacteria</taxon>
        <taxon>Pseudomonadati</taxon>
        <taxon>Pseudomonadota</taxon>
        <taxon>Alphaproteobacteria</taxon>
        <taxon>Hyphomicrobiales</taxon>
        <taxon>Stappiaceae</taxon>
        <taxon>Stappia</taxon>
    </lineage>
</organism>
<dbReference type="AlphaFoldDB" id="A0A285T4C4"/>
<keyword evidence="3" id="KW-1185">Reference proteome</keyword>
<dbReference type="STRING" id="538381.GCA_001696535_03044"/>
<dbReference type="GO" id="GO:0003677">
    <property type="term" value="F:DNA binding"/>
    <property type="evidence" value="ECO:0007669"/>
    <property type="project" value="UniProtKB-KW"/>
</dbReference>
<proteinExistence type="predicted"/>
<dbReference type="GO" id="GO:0003700">
    <property type="term" value="F:DNA-binding transcription factor activity"/>
    <property type="evidence" value="ECO:0007669"/>
    <property type="project" value="TreeGrafter"/>
</dbReference>
<dbReference type="PANTHER" id="PTHR33221">
    <property type="entry name" value="WINGED HELIX-TURN-HELIX TRANSCRIPTIONAL REGULATOR, RRF2 FAMILY"/>
    <property type="match status" value="1"/>
</dbReference>
<dbReference type="RefSeq" id="WP_097175586.1">
    <property type="nucleotide sequence ID" value="NZ_OBML01000008.1"/>
</dbReference>
<dbReference type="SUPFAM" id="SSF46785">
    <property type="entry name" value="Winged helix' DNA-binding domain"/>
    <property type="match status" value="1"/>
</dbReference>
<dbReference type="GO" id="GO:0005829">
    <property type="term" value="C:cytosol"/>
    <property type="evidence" value="ECO:0007669"/>
    <property type="project" value="TreeGrafter"/>
</dbReference>
<keyword evidence="1" id="KW-0238">DNA-binding</keyword>
<sequence>MRLTLQTDYALRMMMHLALADGVLVTIADVAETFRVSRNHLMKVAQALAHAGLVETVRGRSGGLRLAQPADRIRVGAIVRKLELQTALVDCFPGGNGTCRITPACQLKPALFRAREAFFAVLDEYTIHDLVAGNAGLRDILTGEAA</sequence>